<evidence type="ECO:0000313" key="6">
    <source>
        <dbReference type="Proteomes" id="UP000277811"/>
    </source>
</evidence>
<dbReference type="Gene3D" id="1.20.1260.10">
    <property type="match status" value="2"/>
</dbReference>
<protein>
    <recommendedName>
        <fullName evidence="4">Ferritin/DPS domain-containing protein</fullName>
    </recommendedName>
</protein>
<dbReference type="Pfam" id="PF00210">
    <property type="entry name" value="Ferritin"/>
    <property type="match status" value="1"/>
</dbReference>
<dbReference type="OrthoDB" id="9791649at2"/>
<evidence type="ECO:0000313" key="5">
    <source>
        <dbReference type="EMBL" id="VBB05029.1"/>
    </source>
</evidence>
<dbReference type="GO" id="GO:0006879">
    <property type="term" value="P:intracellular iron ion homeostasis"/>
    <property type="evidence" value="ECO:0007669"/>
    <property type="project" value="UniProtKB-KW"/>
</dbReference>
<dbReference type="RefSeq" id="WP_122626043.1">
    <property type="nucleotide sequence ID" value="NZ_UPPP01000052.1"/>
</dbReference>
<dbReference type="PANTHER" id="PTHR30295:SF0">
    <property type="entry name" value="BACTERIOFERRITIN"/>
    <property type="match status" value="1"/>
</dbReference>
<dbReference type="InterPro" id="IPR009078">
    <property type="entry name" value="Ferritin-like_SF"/>
</dbReference>
<evidence type="ECO:0000259" key="4">
    <source>
        <dbReference type="Pfam" id="PF00210"/>
    </source>
</evidence>
<dbReference type="AlphaFoldDB" id="A0A498R1E3"/>
<reference evidence="5 6" key="1">
    <citation type="submission" date="2018-06" db="EMBL/GenBank/DDBJ databases">
        <authorList>
            <person name="Strepis N."/>
        </authorList>
    </citation>
    <scope>NUCLEOTIDE SEQUENCE [LARGE SCALE GENOMIC DNA]</scope>
    <source>
        <strain evidence="5">LUCI</strain>
    </source>
</reference>
<evidence type="ECO:0000256" key="3">
    <source>
        <dbReference type="SAM" id="MobiDB-lite"/>
    </source>
</evidence>
<feature type="compositionally biased region" description="Basic and acidic residues" evidence="3">
    <location>
        <begin position="1"/>
        <end position="11"/>
    </location>
</feature>
<dbReference type="GO" id="GO:0005829">
    <property type="term" value="C:cytosol"/>
    <property type="evidence" value="ECO:0007669"/>
    <property type="project" value="TreeGrafter"/>
</dbReference>
<dbReference type="EMBL" id="UPPP01000052">
    <property type="protein sequence ID" value="VBB05029.1"/>
    <property type="molecule type" value="Genomic_DNA"/>
</dbReference>
<evidence type="ECO:0000256" key="2">
    <source>
        <dbReference type="ARBA" id="ARBA00023004"/>
    </source>
</evidence>
<sequence length="186" mass="21769">MVTRHQKESHHQPNWCSAPEPYPVPRAERPNLYYAMLLLEDYTGVISEFTAATQYFHHSLRFQEGYDDLAELLECISITEMLHMQLLGETIQLLGSDPKFRTITENRPDYWQATYVYYGEGLYDRLSADIAAEISAIKQYRHHQQIINDCHVKELLGRIILDEECHLQLFREAAKKYCGQTEEESP</sequence>
<dbReference type="SUPFAM" id="SSF47240">
    <property type="entry name" value="Ferritin-like"/>
    <property type="match status" value="1"/>
</dbReference>
<dbReference type="GO" id="GO:0020037">
    <property type="term" value="F:heme binding"/>
    <property type="evidence" value="ECO:0007669"/>
    <property type="project" value="TreeGrafter"/>
</dbReference>
<feature type="region of interest" description="Disordered" evidence="3">
    <location>
        <begin position="1"/>
        <end position="20"/>
    </location>
</feature>
<organism evidence="5 6">
    <name type="scientific">Lucifera butyrica</name>
    <dbReference type="NCBI Taxonomy" id="1351585"/>
    <lineage>
        <taxon>Bacteria</taxon>
        <taxon>Bacillati</taxon>
        <taxon>Bacillota</taxon>
        <taxon>Negativicutes</taxon>
        <taxon>Veillonellales</taxon>
        <taxon>Veillonellaceae</taxon>
        <taxon>Lucifera</taxon>
    </lineage>
</organism>
<keyword evidence="1" id="KW-0409">Iron storage</keyword>
<dbReference type="GO" id="GO:0004322">
    <property type="term" value="F:ferroxidase activity"/>
    <property type="evidence" value="ECO:0007669"/>
    <property type="project" value="TreeGrafter"/>
</dbReference>
<accession>A0A498R1E3</accession>
<feature type="domain" description="Ferritin/DPS" evidence="4">
    <location>
        <begin position="47"/>
        <end position="173"/>
    </location>
</feature>
<proteinExistence type="predicted"/>
<dbReference type="InterPro" id="IPR012347">
    <property type="entry name" value="Ferritin-like"/>
</dbReference>
<dbReference type="GO" id="GO:0008199">
    <property type="term" value="F:ferric iron binding"/>
    <property type="evidence" value="ECO:0007669"/>
    <property type="project" value="InterPro"/>
</dbReference>
<dbReference type="Proteomes" id="UP000277811">
    <property type="component" value="Unassembled WGS sequence"/>
</dbReference>
<keyword evidence="6" id="KW-1185">Reference proteome</keyword>
<name>A0A498R1E3_9FIRM</name>
<dbReference type="InterPro" id="IPR008331">
    <property type="entry name" value="Ferritin_DPS_dom"/>
</dbReference>
<gene>
    <name evidence="5" type="ORF">LUCI_0235</name>
</gene>
<dbReference type="CDD" id="cd07908">
    <property type="entry name" value="Mn_catalase_like"/>
    <property type="match status" value="1"/>
</dbReference>
<dbReference type="PANTHER" id="PTHR30295">
    <property type="entry name" value="BACTERIOFERRITIN"/>
    <property type="match status" value="1"/>
</dbReference>
<evidence type="ECO:0000256" key="1">
    <source>
        <dbReference type="ARBA" id="ARBA00022434"/>
    </source>
</evidence>
<keyword evidence="2" id="KW-0408">Iron</keyword>